<feature type="compositionally biased region" description="Basic and acidic residues" evidence="5">
    <location>
        <begin position="409"/>
        <end position="418"/>
    </location>
</feature>
<feature type="compositionally biased region" description="Pro residues" evidence="5">
    <location>
        <begin position="38"/>
        <end position="47"/>
    </location>
</feature>
<evidence type="ECO:0000256" key="5">
    <source>
        <dbReference type="SAM" id="MobiDB-lite"/>
    </source>
</evidence>
<dbReference type="CDD" id="cd17546">
    <property type="entry name" value="REC_hyHK_CKI1_RcsC-like"/>
    <property type="match status" value="1"/>
</dbReference>
<evidence type="ECO:0000256" key="4">
    <source>
        <dbReference type="PROSITE-ProRule" id="PRU00169"/>
    </source>
</evidence>
<dbReference type="PANTHER" id="PTHR45339">
    <property type="entry name" value="HYBRID SIGNAL TRANSDUCTION HISTIDINE KINASE J"/>
    <property type="match status" value="1"/>
</dbReference>
<evidence type="ECO:0000313" key="7">
    <source>
        <dbReference type="EMBL" id="TQB71785.1"/>
    </source>
</evidence>
<keyword evidence="8" id="KW-1185">Reference proteome</keyword>
<dbReference type="PANTHER" id="PTHR45339:SF1">
    <property type="entry name" value="HYBRID SIGNAL TRANSDUCTION HISTIDINE KINASE J"/>
    <property type="match status" value="1"/>
</dbReference>
<feature type="region of interest" description="Disordered" evidence="5">
    <location>
        <begin position="755"/>
        <end position="853"/>
    </location>
</feature>
<gene>
    <name evidence="7" type="primary">SSK1</name>
    <name evidence="7" type="ORF">MPDQ_007292</name>
</gene>
<keyword evidence="2" id="KW-0902">Two-component regulatory system</keyword>
<reference evidence="7 8" key="1">
    <citation type="submission" date="2019-06" db="EMBL/GenBank/DDBJ databases">
        <title>Wine fermentation using esterase from Monascus purpureus.</title>
        <authorList>
            <person name="Geng C."/>
            <person name="Zhang Y."/>
        </authorList>
    </citation>
    <scope>NUCLEOTIDE SEQUENCE [LARGE SCALE GENOMIC DNA]</scope>
    <source>
        <strain evidence="7">HQ1</strain>
    </source>
</reference>
<feature type="compositionally biased region" description="Low complexity" evidence="5">
    <location>
        <begin position="179"/>
        <end position="197"/>
    </location>
</feature>
<comment type="similarity">
    <text evidence="3">Belongs to the SSK1 family.</text>
</comment>
<dbReference type="Gene3D" id="3.40.50.2300">
    <property type="match status" value="1"/>
</dbReference>
<dbReference type="SUPFAM" id="SSF52172">
    <property type="entry name" value="CheY-like"/>
    <property type="match status" value="1"/>
</dbReference>
<dbReference type="Proteomes" id="UP000319663">
    <property type="component" value="Unassembled WGS sequence"/>
</dbReference>
<dbReference type="SMART" id="SM00448">
    <property type="entry name" value="REC"/>
    <property type="match status" value="1"/>
</dbReference>
<comment type="caution">
    <text evidence="7">The sequence shown here is derived from an EMBL/GenBank/DDBJ whole genome shotgun (WGS) entry which is preliminary data.</text>
</comment>
<keyword evidence="1 4" id="KW-0597">Phosphoprotein</keyword>
<evidence type="ECO:0000259" key="6">
    <source>
        <dbReference type="PROSITE" id="PS50110"/>
    </source>
</evidence>
<feature type="compositionally biased region" description="Pro residues" evidence="5">
    <location>
        <begin position="506"/>
        <end position="526"/>
    </location>
</feature>
<name>A0A507QWJ7_MONPU</name>
<dbReference type="FunFam" id="3.40.50.2300:FF:000146">
    <property type="entry name" value="Putative two-component response regulator SSK1p"/>
    <property type="match status" value="1"/>
</dbReference>
<sequence>MPEHRLSRLLKTTLLRRASTPSVSQSHKADDRAEDPIVPVPSLPSGPAPQLFAPVDSFFKPRSRSVVSSLPIPSPSFVDEPPPPVSGSNPDPDFFQGQGADSSPAPPAVPPRNKHRHHDPSLSQHAPNPPGTATDTPSDDPQRQQQPEEERSKGRLQSVSSTSSGSRPANSPPQTTPLTEGPSTAATTPGAASSRPSHPSAKLPHANETEVAKVATSDPPRPASIKTADERLVIDPQSPYFANPTVPKRPTLAVRRQSLLPSSQQHLIDGLLDPKHLFPHGDLDTGKLTVSTEMASQRKIWVRRPGGSATLVPSMEDWVVDELRDQILRKYGNSIGRSFDSPDIVIKVLPREGCNKKATPERVLNPEELLSSVIGAYYPGGQTVDEALVVEVPQRRTPKPSPRHQSYYHHPEAGEHGDYFTLVPATGGQNQNVHTASSASHQPHSMSILTTGVAPPLPSPGSISGRHPRRPPLTRHTTNSPTMLGSALNVKDTAVPGNNQHSGQTPPVPAPPVPPPEPTPKQPYTPPARVASPHPNRKTKVAGNNMSSAFGGLIEGTVPPINVLIVEDNIINQKLLEAFMKRLSVRWKCAANGEEAVRKWRQGGFHLVLMDIQLPVMNGLDATKEIRRLERLNGIGVFPKTASGRSSASSANATSPSEKNSLTPRSPSIKEEDTLHDLSLFKSPVIIVALTASSLQSDRHEALAAGCNDFLTKPVGFPWLEQKVTEWGCMQALIDFEGWRKWRGFADPPLPYPLIDHGSPMQAGDGSKGLRVRERSSSPVSPRGSISHHRRKSSGHNRKASNHSKSLRSVASRNLLQESSESTSGGGETSSDSPASIVTTVKIKGGALKNGEP</sequence>
<dbReference type="GO" id="GO:0000156">
    <property type="term" value="F:phosphorelay response regulator activity"/>
    <property type="evidence" value="ECO:0007669"/>
    <property type="project" value="UniProtKB-ARBA"/>
</dbReference>
<dbReference type="PROSITE" id="PS50110">
    <property type="entry name" value="RESPONSE_REGULATORY"/>
    <property type="match status" value="1"/>
</dbReference>
<dbReference type="EMBL" id="VIFY01000074">
    <property type="protein sequence ID" value="TQB71785.1"/>
    <property type="molecule type" value="Genomic_DNA"/>
</dbReference>
<feature type="modified residue" description="4-aspartylphosphate" evidence="4">
    <location>
        <position position="611"/>
    </location>
</feature>
<feature type="compositionally biased region" description="Low complexity" evidence="5">
    <location>
        <begin position="64"/>
        <end position="79"/>
    </location>
</feature>
<feature type="compositionally biased region" description="Low complexity" evidence="5">
    <location>
        <begin position="642"/>
        <end position="657"/>
    </location>
</feature>
<dbReference type="Pfam" id="PF00072">
    <property type="entry name" value="Response_reg"/>
    <property type="match status" value="1"/>
</dbReference>
<evidence type="ECO:0000256" key="3">
    <source>
        <dbReference type="ARBA" id="ARBA00093463"/>
    </source>
</evidence>
<feature type="compositionally biased region" description="Polar residues" evidence="5">
    <location>
        <begin position="155"/>
        <end position="169"/>
    </location>
</feature>
<dbReference type="STRING" id="5098.A0A507QWJ7"/>
<organism evidence="7 8">
    <name type="scientific">Monascus purpureus</name>
    <name type="common">Red mold</name>
    <name type="synonym">Monascus anka</name>
    <dbReference type="NCBI Taxonomy" id="5098"/>
    <lineage>
        <taxon>Eukaryota</taxon>
        <taxon>Fungi</taxon>
        <taxon>Dikarya</taxon>
        <taxon>Ascomycota</taxon>
        <taxon>Pezizomycotina</taxon>
        <taxon>Eurotiomycetes</taxon>
        <taxon>Eurotiomycetidae</taxon>
        <taxon>Eurotiales</taxon>
        <taxon>Aspergillaceae</taxon>
        <taxon>Monascus</taxon>
    </lineage>
</organism>
<evidence type="ECO:0000256" key="2">
    <source>
        <dbReference type="ARBA" id="ARBA00023012"/>
    </source>
</evidence>
<evidence type="ECO:0000313" key="8">
    <source>
        <dbReference type="Proteomes" id="UP000319663"/>
    </source>
</evidence>
<dbReference type="InterPro" id="IPR011006">
    <property type="entry name" value="CheY-like_superfamily"/>
</dbReference>
<dbReference type="OrthoDB" id="21225at2759"/>
<accession>A0A507QWJ7</accession>
<feature type="compositionally biased region" description="Basic and acidic residues" evidence="5">
    <location>
        <begin position="140"/>
        <end position="153"/>
    </location>
</feature>
<dbReference type="AlphaFoldDB" id="A0A507QWJ7"/>
<dbReference type="InterPro" id="IPR001789">
    <property type="entry name" value="Sig_transdc_resp-reg_receiver"/>
</dbReference>
<feature type="compositionally biased region" description="Polar residues" evidence="5">
    <location>
        <begin position="427"/>
        <end position="450"/>
    </location>
</feature>
<feature type="region of interest" description="Disordered" evidence="5">
    <location>
        <begin position="395"/>
        <end position="544"/>
    </location>
</feature>
<feature type="compositionally biased region" description="Polar residues" evidence="5">
    <location>
        <begin position="807"/>
        <end position="817"/>
    </location>
</feature>
<feature type="region of interest" description="Disordered" evidence="5">
    <location>
        <begin position="642"/>
        <end position="669"/>
    </location>
</feature>
<feature type="domain" description="Response regulatory" evidence="6">
    <location>
        <begin position="562"/>
        <end position="728"/>
    </location>
</feature>
<evidence type="ECO:0000256" key="1">
    <source>
        <dbReference type="ARBA" id="ARBA00022553"/>
    </source>
</evidence>
<feature type="compositionally biased region" description="Basic residues" evidence="5">
    <location>
        <begin position="786"/>
        <end position="806"/>
    </location>
</feature>
<feature type="region of interest" description="Disordered" evidence="5">
    <location>
        <begin position="1"/>
        <end position="231"/>
    </location>
</feature>
<proteinExistence type="inferred from homology"/>
<protein>
    <submittedName>
        <fullName evidence="7">Ssk1 response regulator receiver</fullName>
    </submittedName>
</protein>